<dbReference type="RefSeq" id="XP_033580702.1">
    <property type="nucleotide sequence ID" value="XM_033717526.1"/>
</dbReference>
<dbReference type="SMART" id="SM00992">
    <property type="entry name" value="YccV-like"/>
    <property type="match status" value="1"/>
</dbReference>
<dbReference type="InterPro" id="IPR036623">
    <property type="entry name" value="Hemimethylated_DNA-bd_sf"/>
</dbReference>
<dbReference type="SUPFAM" id="SSF141255">
    <property type="entry name" value="YccV-like"/>
    <property type="match status" value="1"/>
</dbReference>
<dbReference type="GeneID" id="54458419"/>
<evidence type="ECO:0000259" key="1">
    <source>
        <dbReference type="PROSITE" id="PS50181"/>
    </source>
</evidence>
<dbReference type="Gene3D" id="1.20.1280.50">
    <property type="match status" value="1"/>
</dbReference>
<accession>A0A6A6YYW4</accession>
<dbReference type="EMBL" id="MU003695">
    <property type="protein sequence ID" value="KAF2813738.1"/>
    <property type="molecule type" value="Genomic_DNA"/>
</dbReference>
<keyword evidence="3" id="KW-1185">Reference proteome</keyword>
<gene>
    <name evidence="2 4" type="ORF">BDZ99DRAFT_436183</name>
</gene>
<protein>
    <submittedName>
        <fullName evidence="2 4">YccV-like-domain-containing protein</fullName>
    </submittedName>
</protein>
<dbReference type="SUPFAM" id="SSF81383">
    <property type="entry name" value="F-box domain"/>
    <property type="match status" value="1"/>
</dbReference>
<evidence type="ECO:0000313" key="2">
    <source>
        <dbReference type="EMBL" id="KAF2813738.1"/>
    </source>
</evidence>
<dbReference type="Gene3D" id="2.30.30.390">
    <property type="entry name" value="Hemimethylated DNA-binding domain"/>
    <property type="match status" value="1"/>
</dbReference>
<evidence type="ECO:0000313" key="3">
    <source>
        <dbReference type="Proteomes" id="UP000504636"/>
    </source>
</evidence>
<dbReference type="InterPro" id="IPR032698">
    <property type="entry name" value="SirB1_N"/>
</dbReference>
<sequence>MAAKDLSLTSLPTELLQAIFEYLPPEALVTCSGVSRRLRAIATLPALWRSQCQSRFKFWHTRHHISAKLGGPLTDTDWQSLFKERIAADRTTSGLLEEILASQKRQIANVAEIAALGYDAKDALLRECSVPNDTEDVLARRFYANATLDRIHREVAINVWKDLAKGTAVKLERALAAYDMFTLGTNAGDIDDITRFLDDLARSLRLENPTLGSLSTREQALTLASFLRSRNYRGVSEESYTALRNNFIGIVLSSEDHESLPLISVAIYCAVAERVGLDARPCGYPFHVYGIVHPPKGQTLDGKLASTTATPEHLYIDPFRSDLAVPEESLRTMLRQMGIHSSDHNNFLGDASTRGLVLRTARNIMNSVQTIRQTEEQLWANSSFRPPSWLSAFPDMDDAFYATLWSMLILGPGLEEDGSVASITTRRRQYLPYLCDHFQQHSPWDVTLIEEHIMPMFYNLPEGRRLLHHINSIHAADAKPKPVSARSEMTKKLTYKVGQVFHHRRYLYEGVITGWDSSCAAGEEWIRHMGVDHLSGGRDQGFYHVLVADKSMRYVAKENIEPVLSTYEPSQSMMKLAGRYFKRWDSNQGVFVSNIRDEYPDD</sequence>
<organism evidence="2">
    <name type="scientific">Mytilinidion resinicola</name>
    <dbReference type="NCBI Taxonomy" id="574789"/>
    <lineage>
        <taxon>Eukaryota</taxon>
        <taxon>Fungi</taxon>
        <taxon>Dikarya</taxon>
        <taxon>Ascomycota</taxon>
        <taxon>Pezizomycotina</taxon>
        <taxon>Dothideomycetes</taxon>
        <taxon>Pleosporomycetidae</taxon>
        <taxon>Mytilinidiales</taxon>
        <taxon>Mytilinidiaceae</taxon>
        <taxon>Mytilinidion</taxon>
    </lineage>
</organism>
<dbReference type="OrthoDB" id="28868at2759"/>
<feature type="domain" description="F-box" evidence="1">
    <location>
        <begin position="5"/>
        <end position="51"/>
    </location>
</feature>
<name>A0A6A6YYW4_9PEZI</name>
<dbReference type="InterPro" id="IPR011722">
    <property type="entry name" value="Hemimethylated_DNA-bd_dom"/>
</dbReference>
<dbReference type="PANTHER" id="PTHR31350:SF27">
    <property type="entry name" value="HEMIMETHYLATED DNA-BINDING DOMAIN-CONTAINING PROTEIN"/>
    <property type="match status" value="1"/>
</dbReference>
<dbReference type="SMART" id="SM00256">
    <property type="entry name" value="FBOX"/>
    <property type="match status" value="1"/>
</dbReference>
<dbReference type="Pfam" id="PF12937">
    <property type="entry name" value="F-box-like"/>
    <property type="match status" value="1"/>
</dbReference>
<dbReference type="NCBIfam" id="TIGR02097">
    <property type="entry name" value="yccV"/>
    <property type="match status" value="1"/>
</dbReference>
<dbReference type="PROSITE" id="PS50181">
    <property type="entry name" value="FBOX"/>
    <property type="match status" value="1"/>
</dbReference>
<proteinExistence type="predicted"/>
<dbReference type="GO" id="GO:0003677">
    <property type="term" value="F:DNA binding"/>
    <property type="evidence" value="ECO:0007669"/>
    <property type="project" value="InterPro"/>
</dbReference>
<dbReference type="PANTHER" id="PTHR31350">
    <property type="entry name" value="SI:DKEY-261L7.2"/>
    <property type="match status" value="1"/>
</dbReference>
<dbReference type="InterPro" id="IPR036047">
    <property type="entry name" value="F-box-like_dom_sf"/>
</dbReference>
<evidence type="ECO:0000313" key="4">
    <source>
        <dbReference type="RefSeq" id="XP_033580702.1"/>
    </source>
</evidence>
<reference evidence="4" key="3">
    <citation type="submission" date="2025-04" db="UniProtKB">
        <authorList>
            <consortium name="RefSeq"/>
        </authorList>
    </citation>
    <scope>IDENTIFICATION</scope>
    <source>
        <strain evidence="4">CBS 304.34</strain>
    </source>
</reference>
<dbReference type="AlphaFoldDB" id="A0A6A6YYW4"/>
<reference evidence="4" key="2">
    <citation type="submission" date="2020-04" db="EMBL/GenBank/DDBJ databases">
        <authorList>
            <consortium name="NCBI Genome Project"/>
        </authorList>
    </citation>
    <scope>NUCLEOTIDE SEQUENCE</scope>
    <source>
        <strain evidence="4">CBS 304.34</strain>
    </source>
</reference>
<dbReference type="Proteomes" id="UP000504636">
    <property type="component" value="Unplaced"/>
</dbReference>
<dbReference type="Pfam" id="PF13369">
    <property type="entry name" value="Transglut_core2"/>
    <property type="match status" value="1"/>
</dbReference>
<dbReference type="Pfam" id="PF08755">
    <property type="entry name" value="YccV-like"/>
    <property type="match status" value="1"/>
</dbReference>
<dbReference type="InterPro" id="IPR001810">
    <property type="entry name" value="F-box_dom"/>
</dbReference>
<reference evidence="2 4" key="1">
    <citation type="journal article" date="2020" name="Stud. Mycol.">
        <title>101 Dothideomycetes genomes: a test case for predicting lifestyles and emergence of pathogens.</title>
        <authorList>
            <person name="Haridas S."/>
            <person name="Albert R."/>
            <person name="Binder M."/>
            <person name="Bloem J."/>
            <person name="Labutti K."/>
            <person name="Salamov A."/>
            <person name="Andreopoulos B."/>
            <person name="Baker S."/>
            <person name="Barry K."/>
            <person name="Bills G."/>
            <person name="Bluhm B."/>
            <person name="Cannon C."/>
            <person name="Castanera R."/>
            <person name="Culley D."/>
            <person name="Daum C."/>
            <person name="Ezra D."/>
            <person name="Gonzalez J."/>
            <person name="Henrissat B."/>
            <person name="Kuo A."/>
            <person name="Liang C."/>
            <person name="Lipzen A."/>
            <person name="Lutzoni F."/>
            <person name="Magnuson J."/>
            <person name="Mondo S."/>
            <person name="Nolan M."/>
            <person name="Ohm R."/>
            <person name="Pangilinan J."/>
            <person name="Park H.-J."/>
            <person name="Ramirez L."/>
            <person name="Alfaro M."/>
            <person name="Sun H."/>
            <person name="Tritt A."/>
            <person name="Yoshinaga Y."/>
            <person name="Zwiers L.-H."/>
            <person name="Turgeon B."/>
            <person name="Goodwin S."/>
            <person name="Spatafora J."/>
            <person name="Crous P."/>
            <person name="Grigoriev I."/>
        </authorList>
    </citation>
    <scope>NUCLEOTIDE SEQUENCE</scope>
    <source>
        <strain evidence="2 4">CBS 304.34</strain>
    </source>
</reference>